<protein>
    <submittedName>
        <fullName evidence="1">Uncharacterized protein</fullName>
    </submittedName>
</protein>
<evidence type="ECO:0000313" key="2">
    <source>
        <dbReference type="Proteomes" id="UP000717696"/>
    </source>
</evidence>
<name>A0A9P9IYF9_9HYPO</name>
<proteinExistence type="predicted"/>
<reference evidence="1" key="1">
    <citation type="journal article" date="2021" name="Nat. Commun.">
        <title>Genetic determinants of endophytism in the Arabidopsis root mycobiome.</title>
        <authorList>
            <person name="Mesny F."/>
            <person name="Miyauchi S."/>
            <person name="Thiergart T."/>
            <person name="Pickel B."/>
            <person name="Atanasova L."/>
            <person name="Karlsson M."/>
            <person name="Huettel B."/>
            <person name="Barry K.W."/>
            <person name="Haridas S."/>
            <person name="Chen C."/>
            <person name="Bauer D."/>
            <person name="Andreopoulos W."/>
            <person name="Pangilinan J."/>
            <person name="LaButti K."/>
            <person name="Riley R."/>
            <person name="Lipzen A."/>
            <person name="Clum A."/>
            <person name="Drula E."/>
            <person name="Henrissat B."/>
            <person name="Kohler A."/>
            <person name="Grigoriev I.V."/>
            <person name="Martin F.M."/>
            <person name="Hacquard S."/>
        </authorList>
    </citation>
    <scope>NUCLEOTIDE SEQUENCE</scope>
    <source>
        <strain evidence="1">MPI-CAGE-AT-0021</strain>
    </source>
</reference>
<accession>A0A9P9IYF9</accession>
<gene>
    <name evidence="1" type="ORF">B0J13DRAFT_64093</name>
</gene>
<dbReference type="Proteomes" id="UP000717696">
    <property type="component" value="Unassembled WGS sequence"/>
</dbReference>
<dbReference type="AlphaFoldDB" id="A0A9P9IYF9"/>
<comment type="caution">
    <text evidence="1">The sequence shown here is derived from an EMBL/GenBank/DDBJ whole genome shotgun (WGS) entry which is preliminary data.</text>
</comment>
<dbReference type="EMBL" id="JAGMUU010000013">
    <property type="protein sequence ID" value="KAH7140433.1"/>
    <property type="molecule type" value="Genomic_DNA"/>
</dbReference>
<evidence type="ECO:0000313" key="1">
    <source>
        <dbReference type="EMBL" id="KAH7140433.1"/>
    </source>
</evidence>
<dbReference type="OrthoDB" id="5045861at2759"/>
<keyword evidence="2" id="KW-1185">Reference proteome</keyword>
<sequence length="161" mass="18342">MTRYKVRETFERHSVALCRCVLFHSDFIPHSDRPRKSRLRSNVKLLSAPPTGHCTITPLDRQVVVRCRLAAKPALNYLTLSEHIHTMTSEKTNTTQLARLDSHGEHYPEILALDAEVTQLYGELTDLIHILLAHEECCDASQICTHSVRPPYNSVVRTKTT</sequence>
<organism evidence="1 2">
    <name type="scientific">Dactylonectria estremocensis</name>
    <dbReference type="NCBI Taxonomy" id="1079267"/>
    <lineage>
        <taxon>Eukaryota</taxon>
        <taxon>Fungi</taxon>
        <taxon>Dikarya</taxon>
        <taxon>Ascomycota</taxon>
        <taxon>Pezizomycotina</taxon>
        <taxon>Sordariomycetes</taxon>
        <taxon>Hypocreomycetidae</taxon>
        <taxon>Hypocreales</taxon>
        <taxon>Nectriaceae</taxon>
        <taxon>Dactylonectria</taxon>
    </lineage>
</organism>